<dbReference type="GO" id="GO:0004252">
    <property type="term" value="F:serine-type endopeptidase activity"/>
    <property type="evidence" value="ECO:0007669"/>
    <property type="project" value="InterPro"/>
</dbReference>
<dbReference type="SUPFAM" id="SSF50494">
    <property type="entry name" value="Trypsin-like serine proteases"/>
    <property type="match status" value="1"/>
</dbReference>
<dbReference type="PANTHER" id="PTHR24252:SF27">
    <property type="entry name" value="TRANSMEMBRANE PROTEASE SERINE 3-LIKE"/>
    <property type="match status" value="1"/>
</dbReference>
<dbReference type="CDD" id="cd00190">
    <property type="entry name" value="Tryp_SPc"/>
    <property type="match status" value="1"/>
</dbReference>
<comment type="similarity">
    <text evidence="6">Belongs to the peptidase S1 family. CLIP subfamily.</text>
</comment>
<dbReference type="Gene3D" id="2.40.10.10">
    <property type="entry name" value="Trypsin-like serine proteases"/>
    <property type="match status" value="2"/>
</dbReference>
<dbReference type="Ensembl" id="ENSTMTT00000009826.1">
    <property type="protein sequence ID" value="ENSTMTP00000009500.1"/>
    <property type="gene ID" value="ENSTMTG00000006845.1"/>
</dbReference>
<dbReference type="InterPro" id="IPR043504">
    <property type="entry name" value="Peptidase_S1_PA_chymotrypsin"/>
</dbReference>
<accession>A0A674IKV1</accession>
<reference evidence="9" key="2">
    <citation type="submission" date="2025-09" db="UniProtKB">
        <authorList>
            <consortium name="Ensembl"/>
        </authorList>
    </citation>
    <scope>IDENTIFICATION</scope>
</reference>
<evidence type="ECO:0000256" key="3">
    <source>
        <dbReference type="ARBA" id="ARBA00022825"/>
    </source>
</evidence>
<evidence type="ECO:0000256" key="5">
    <source>
        <dbReference type="ARBA" id="ARBA00023180"/>
    </source>
</evidence>
<reference evidence="9" key="1">
    <citation type="submission" date="2025-08" db="UniProtKB">
        <authorList>
            <consortium name="Ensembl"/>
        </authorList>
    </citation>
    <scope>IDENTIFICATION</scope>
</reference>
<keyword evidence="5" id="KW-0325">Glycoprotein</keyword>
<dbReference type="PRINTS" id="PR00722">
    <property type="entry name" value="CHYMOTRYPSIN"/>
</dbReference>
<dbReference type="PANTHER" id="PTHR24252">
    <property type="entry name" value="ACROSIN-RELATED"/>
    <property type="match status" value="1"/>
</dbReference>
<evidence type="ECO:0000256" key="6">
    <source>
        <dbReference type="ARBA" id="ARBA00024195"/>
    </source>
</evidence>
<dbReference type="FunFam" id="2.40.10.10:FF:000002">
    <property type="entry name" value="Transmembrane protease serine"/>
    <property type="match status" value="1"/>
</dbReference>
<evidence type="ECO:0000256" key="2">
    <source>
        <dbReference type="ARBA" id="ARBA00022801"/>
    </source>
</evidence>
<dbReference type="Pfam" id="PF00089">
    <property type="entry name" value="Trypsin"/>
    <property type="match status" value="2"/>
</dbReference>
<dbReference type="InterPro" id="IPR001314">
    <property type="entry name" value="Peptidase_S1A"/>
</dbReference>
<dbReference type="InterPro" id="IPR033116">
    <property type="entry name" value="TRYPSIN_SER"/>
</dbReference>
<dbReference type="InterPro" id="IPR009003">
    <property type="entry name" value="Peptidase_S1_PA"/>
</dbReference>
<dbReference type="InterPro" id="IPR018114">
    <property type="entry name" value="TRYPSIN_HIS"/>
</dbReference>
<dbReference type="AlphaFoldDB" id="A0A674IKV1"/>
<dbReference type="PROSITE" id="PS00134">
    <property type="entry name" value="TRYPSIN_HIS"/>
    <property type="match status" value="1"/>
</dbReference>
<dbReference type="SMART" id="SM00020">
    <property type="entry name" value="Tryp_SPc"/>
    <property type="match status" value="1"/>
</dbReference>
<sequence length="223" mass="24304">VYSCAHFPRTGHLSYSTHLCIHLSWPWQVSLQYGLSHICGGTVIDTQWVLTAAHCFFMGHTPCRGLSPAGRHRGGTPKRQLRIVLWSTGGARIFSLGTRSPCASQGHCFTCPLSVPVPENTSPKLREVEVSLIDYKICNSSSVYEGELTPRMMCAGDLQGGRDSCQGDSGGPLVCEDNSRWYVAGVTSWGTGCGQKNKPGVYTQVTELLSWIHSKMEVSGPQD</sequence>
<gene>
    <name evidence="9" type="primary">TMPRSS13</name>
</gene>
<evidence type="ECO:0000256" key="1">
    <source>
        <dbReference type="ARBA" id="ARBA00022670"/>
    </source>
</evidence>
<protein>
    <submittedName>
        <fullName evidence="9">Transmembrane serine protease 13</fullName>
    </submittedName>
</protein>
<proteinExistence type="inferred from homology"/>
<keyword evidence="10" id="KW-1185">Reference proteome</keyword>
<evidence type="ECO:0000256" key="7">
    <source>
        <dbReference type="RuleBase" id="RU363034"/>
    </source>
</evidence>
<keyword evidence="1 7" id="KW-0645">Protease</keyword>
<evidence type="ECO:0000313" key="10">
    <source>
        <dbReference type="Proteomes" id="UP000472274"/>
    </source>
</evidence>
<evidence type="ECO:0000256" key="4">
    <source>
        <dbReference type="ARBA" id="ARBA00023157"/>
    </source>
</evidence>
<dbReference type="GO" id="GO:0006508">
    <property type="term" value="P:proteolysis"/>
    <property type="evidence" value="ECO:0007669"/>
    <property type="project" value="UniProtKB-KW"/>
</dbReference>
<organism evidence="9 10">
    <name type="scientific">Terrapene triunguis</name>
    <name type="common">Three-toed box turtle</name>
    <dbReference type="NCBI Taxonomy" id="2587831"/>
    <lineage>
        <taxon>Eukaryota</taxon>
        <taxon>Metazoa</taxon>
        <taxon>Chordata</taxon>
        <taxon>Craniata</taxon>
        <taxon>Vertebrata</taxon>
        <taxon>Euteleostomi</taxon>
        <taxon>Archelosauria</taxon>
        <taxon>Testudinata</taxon>
        <taxon>Testudines</taxon>
        <taxon>Cryptodira</taxon>
        <taxon>Durocryptodira</taxon>
        <taxon>Testudinoidea</taxon>
        <taxon>Emydidae</taxon>
        <taxon>Terrapene</taxon>
    </lineage>
</organism>
<keyword evidence="4" id="KW-1015">Disulfide bond</keyword>
<dbReference type="PROSITE" id="PS50240">
    <property type="entry name" value="TRYPSIN_DOM"/>
    <property type="match status" value="1"/>
</dbReference>
<dbReference type="Proteomes" id="UP000472274">
    <property type="component" value="Unplaced"/>
</dbReference>
<evidence type="ECO:0000259" key="8">
    <source>
        <dbReference type="PROSITE" id="PS50240"/>
    </source>
</evidence>
<dbReference type="GeneTree" id="ENSGT00940000159197"/>
<dbReference type="InterPro" id="IPR001254">
    <property type="entry name" value="Trypsin_dom"/>
</dbReference>
<evidence type="ECO:0000313" key="9">
    <source>
        <dbReference type="Ensembl" id="ENSTMTP00000009500.1"/>
    </source>
</evidence>
<keyword evidence="2 7" id="KW-0378">Hydrolase</keyword>
<name>A0A674IKV1_9SAUR</name>
<feature type="domain" description="Peptidase S1" evidence="8">
    <location>
        <begin position="24"/>
        <end position="217"/>
    </location>
</feature>
<dbReference type="PROSITE" id="PS00135">
    <property type="entry name" value="TRYPSIN_SER"/>
    <property type="match status" value="1"/>
</dbReference>
<keyword evidence="3 7" id="KW-0720">Serine protease</keyword>